<sequence length="444" mass="47461">MGWWNSIINGVSNAAGWVIDNAGTISTVVGTVAKVAGAILVAEEDGEDFEILTADDPFDMPDFIKTMNKAQTVLEGAAKRDAKPKVDAILQSLPQGVNTIKSENTYSGLWAKPVLANKNKGLPGQDMTADLSHMLAMNNFPQTIPQGPGKDPVDVAQKLGEGIFNADPVNPLAVDLAAGEKPYTTISTDVTVGNQSAICTHAYYSIPSGGEGGEKSWHSALHLTTIQTTDALKSYREQRISASKVPPPLSLDFIEGGDGTIWQVTLNILWTAAQYALQAAPLVSTLLMQSNIILEVKYNKTDGWTTFLQVKATPGTTPIEAREAVVNAVNQAMLEVDKQNASALADPTSNDALKPTGITRVDIIANKLLPYQPQTDTTPPPALYKANGVTNGVPRKVMAQRQLVSFQPFPSDDGDNFSAASFEAGGAQYYVRGPYTSSGKYIMF</sequence>
<protein>
    <submittedName>
        <fullName evidence="1">Uncharacterized protein</fullName>
    </submittedName>
</protein>
<evidence type="ECO:0000313" key="2">
    <source>
        <dbReference type="Proteomes" id="UP000799324"/>
    </source>
</evidence>
<gene>
    <name evidence="1" type="ORF">K491DRAFT_699199</name>
</gene>
<name>A0A6A6SKD4_9PLEO</name>
<accession>A0A6A6SKD4</accession>
<keyword evidence="2" id="KW-1185">Reference proteome</keyword>
<organism evidence="1 2">
    <name type="scientific">Lophiostoma macrostomum CBS 122681</name>
    <dbReference type="NCBI Taxonomy" id="1314788"/>
    <lineage>
        <taxon>Eukaryota</taxon>
        <taxon>Fungi</taxon>
        <taxon>Dikarya</taxon>
        <taxon>Ascomycota</taxon>
        <taxon>Pezizomycotina</taxon>
        <taxon>Dothideomycetes</taxon>
        <taxon>Pleosporomycetidae</taxon>
        <taxon>Pleosporales</taxon>
        <taxon>Lophiostomataceae</taxon>
        <taxon>Lophiostoma</taxon>
    </lineage>
</organism>
<proteinExistence type="predicted"/>
<dbReference type="Proteomes" id="UP000799324">
    <property type="component" value="Unassembled WGS sequence"/>
</dbReference>
<evidence type="ECO:0000313" key="1">
    <source>
        <dbReference type="EMBL" id="KAF2648060.1"/>
    </source>
</evidence>
<reference evidence="1" key="1">
    <citation type="journal article" date="2020" name="Stud. Mycol.">
        <title>101 Dothideomycetes genomes: a test case for predicting lifestyles and emergence of pathogens.</title>
        <authorList>
            <person name="Haridas S."/>
            <person name="Albert R."/>
            <person name="Binder M."/>
            <person name="Bloem J."/>
            <person name="Labutti K."/>
            <person name="Salamov A."/>
            <person name="Andreopoulos B."/>
            <person name="Baker S."/>
            <person name="Barry K."/>
            <person name="Bills G."/>
            <person name="Bluhm B."/>
            <person name="Cannon C."/>
            <person name="Castanera R."/>
            <person name="Culley D."/>
            <person name="Daum C."/>
            <person name="Ezra D."/>
            <person name="Gonzalez J."/>
            <person name="Henrissat B."/>
            <person name="Kuo A."/>
            <person name="Liang C."/>
            <person name="Lipzen A."/>
            <person name="Lutzoni F."/>
            <person name="Magnuson J."/>
            <person name="Mondo S."/>
            <person name="Nolan M."/>
            <person name="Ohm R."/>
            <person name="Pangilinan J."/>
            <person name="Park H.-J."/>
            <person name="Ramirez L."/>
            <person name="Alfaro M."/>
            <person name="Sun H."/>
            <person name="Tritt A."/>
            <person name="Yoshinaga Y."/>
            <person name="Zwiers L.-H."/>
            <person name="Turgeon B."/>
            <person name="Goodwin S."/>
            <person name="Spatafora J."/>
            <person name="Crous P."/>
            <person name="Grigoriev I."/>
        </authorList>
    </citation>
    <scope>NUCLEOTIDE SEQUENCE</scope>
    <source>
        <strain evidence="1">CBS 122681</strain>
    </source>
</reference>
<dbReference type="OrthoDB" id="4336378at2759"/>
<dbReference type="AlphaFoldDB" id="A0A6A6SKD4"/>
<dbReference type="EMBL" id="MU004560">
    <property type="protein sequence ID" value="KAF2648060.1"/>
    <property type="molecule type" value="Genomic_DNA"/>
</dbReference>